<dbReference type="GO" id="GO:0009264">
    <property type="term" value="P:deoxyribonucleotide catabolic process"/>
    <property type="evidence" value="ECO:0007669"/>
    <property type="project" value="InterPro"/>
</dbReference>
<evidence type="ECO:0000313" key="2">
    <source>
        <dbReference type="EMBL" id="CAK0782503.1"/>
    </source>
</evidence>
<keyword evidence="3" id="KW-1185">Reference proteome</keyword>
<dbReference type="SUPFAM" id="SSF56784">
    <property type="entry name" value="HAD-like"/>
    <property type="match status" value="1"/>
</dbReference>
<dbReference type="EMBL" id="CAUYUE010000007">
    <property type="protein sequence ID" value="CAK0782503.1"/>
    <property type="molecule type" value="Genomic_DNA"/>
</dbReference>
<sequence length="310" mass="34952">MMLHPGAQHFAAKPDFFGTIYSLQQPPTQRCRLGGCQLISVASFNSDRLIEQQSACQQGSRPRAVASLEQVSSAVSSNVQPLSSSLRSIARPPKGRSSRRKPRLRVAVDVDEVLGRFLHSLNKFCEEEYGLHFDIPDYSVYEFAKIWNCSTDESNHRVHDFFKSQHFAAGILPIPGAYHSLQRLRSSCDLVVVTSRQHCIQQPTLAWVEEHFPGVFQEVHFGNHWALEGQSKAKSEICREIGATVLIDDNPRYAMECAAAGIDVLLYDWNDSYPWGKTAEGPVHPQIQRVRDWIEVEEALSHLRAVKEAQ</sequence>
<dbReference type="InterPro" id="IPR010708">
    <property type="entry name" value="5'(3')-deoxyribonucleotidase"/>
</dbReference>
<dbReference type="PANTHER" id="PTHR35134:SF2">
    <property type="entry name" value="NUCLEOTIDASE YQFW-RELATED"/>
    <property type="match status" value="1"/>
</dbReference>
<name>A0AAV1I6W8_9CHLO</name>
<dbReference type="PANTHER" id="PTHR35134">
    <property type="entry name" value="NUCLEOTIDASE YQFW-RELATED"/>
    <property type="match status" value="1"/>
</dbReference>
<dbReference type="Pfam" id="PF06941">
    <property type="entry name" value="NT5C"/>
    <property type="match status" value="1"/>
</dbReference>
<comment type="caution">
    <text evidence="2">The sequence shown here is derived from an EMBL/GenBank/DDBJ whole genome shotgun (WGS) entry which is preliminary data.</text>
</comment>
<dbReference type="InterPro" id="IPR023214">
    <property type="entry name" value="HAD_sf"/>
</dbReference>
<dbReference type="InterPro" id="IPR052419">
    <property type="entry name" value="5_3-deoxyribonucleotidase-like"/>
</dbReference>
<organism evidence="2 3">
    <name type="scientific">Coccomyxa viridis</name>
    <dbReference type="NCBI Taxonomy" id="1274662"/>
    <lineage>
        <taxon>Eukaryota</taxon>
        <taxon>Viridiplantae</taxon>
        <taxon>Chlorophyta</taxon>
        <taxon>core chlorophytes</taxon>
        <taxon>Trebouxiophyceae</taxon>
        <taxon>Trebouxiophyceae incertae sedis</taxon>
        <taxon>Coccomyxaceae</taxon>
        <taxon>Coccomyxa</taxon>
    </lineage>
</organism>
<evidence type="ECO:0000256" key="1">
    <source>
        <dbReference type="PIRSR" id="PIRSR610708-1"/>
    </source>
</evidence>
<feature type="active site" description="Nucleophile" evidence="1">
    <location>
        <position position="109"/>
    </location>
</feature>
<protein>
    <submittedName>
        <fullName evidence="2">Uncharacterized protein</fullName>
    </submittedName>
</protein>
<accession>A0AAV1I6W8</accession>
<proteinExistence type="predicted"/>
<dbReference type="InterPro" id="IPR036412">
    <property type="entry name" value="HAD-like_sf"/>
</dbReference>
<feature type="active site" description="Proton donor" evidence="1">
    <location>
        <position position="111"/>
    </location>
</feature>
<dbReference type="Proteomes" id="UP001314263">
    <property type="component" value="Unassembled WGS sequence"/>
</dbReference>
<reference evidence="2 3" key="1">
    <citation type="submission" date="2023-10" db="EMBL/GenBank/DDBJ databases">
        <authorList>
            <person name="Maclean D."/>
            <person name="Macfadyen A."/>
        </authorList>
    </citation>
    <scope>NUCLEOTIDE SEQUENCE [LARGE SCALE GENOMIC DNA]</scope>
</reference>
<gene>
    <name evidence="2" type="ORF">CVIRNUC_005721</name>
</gene>
<dbReference type="GO" id="GO:0008253">
    <property type="term" value="F:5'-nucleotidase activity"/>
    <property type="evidence" value="ECO:0007669"/>
    <property type="project" value="InterPro"/>
</dbReference>
<evidence type="ECO:0000313" key="3">
    <source>
        <dbReference type="Proteomes" id="UP001314263"/>
    </source>
</evidence>
<dbReference type="Gene3D" id="3.40.50.1000">
    <property type="entry name" value="HAD superfamily/HAD-like"/>
    <property type="match status" value="1"/>
</dbReference>
<dbReference type="AlphaFoldDB" id="A0AAV1I6W8"/>